<accession>A0A1E5XVK7</accession>
<protein>
    <submittedName>
        <fullName evidence="2">Uncharacterized protein</fullName>
    </submittedName>
</protein>
<dbReference type="OrthoDB" id="7950913at2"/>
<comment type="caution">
    <text evidence="2">The sequence shown here is derived from an EMBL/GenBank/DDBJ whole genome shotgun (WGS) entry which is preliminary data.</text>
</comment>
<keyword evidence="3" id="KW-1185">Reference proteome</keyword>
<dbReference type="EMBL" id="LAJE02000064">
    <property type="protein sequence ID" value="OEO32625.1"/>
    <property type="molecule type" value="Genomic_DNA"/>
</dbReference>
<proteinExistence type="predicted"/>
<dbReference type="RefSeq" id="WP_069908235.1">
    <property type="nucleotide sequence ID" value="NZ_LAJE02000064.1"/>
</dbReference>
<organism evidence="2 3">
    <name type="scientific">Devosia insulae DS-56</name>
    <dbReference type="NCBI Taxonomy" id="1116389"/>
    <lineage>
        <taxon>Bacteria</taxon>
        <taxon>Pseudomonadati</taxon>
        <taxon>Pseudomonadota</taxon>
        <taxon>Alphaproteobacteria</taxon>
        <taxon>Hyphomicrobiales</taxon>
        <taxon>Devosiaceae</taxon>
        <taxon>Devosia</taxon>
    </lineage>
</organism>
<evidence type="ECO:0000313" key="3">
    <source>
        <dbReference type="Proteomes" id="UP000095463"/>
    </source>
</evidence>
<gene>
    <name evidence="2" type="ORF">VW23_010660</name>
</gene>
<dbReference type="AlphaFoldDB" id="A0A1E5XVK7"/>
<evidence type="ECO:0000256" key="1">
    <source>
        <dbReference type="SAM" id="MobiDB-lite"/>
    </source>
</evidence>
<sequence>MATQPHHNPRPLLDPLQMEQAGRALRQWIDRLLGHTEPQVNTDIDWEDGEPHHEQRDGSSPGH</sequence>
<evidence type="ECO:0000313" key="2">
    <source>
        <dbReference type="EMBL" id="OEO32625.1"/>
    </source>
</evidence>
<dbReference type="Proteomes" id="UP000095463">
    <property type="component" value="Unassembled WGS sequence"/>
</dbReference>
<reference evidence="2 3" key="1">
    <citation type="journal article" date="2015" name="Genome Announc.">
        <title>Genome Assemblies of Three Soil-Associated Devosia species: D. insulae, D. limi, and D. soli.</title>
        <authorList>
            <person name="Hassan Y.I."/>
            <person name="Lepp D."/>
            <person name="Zhou T."/>
        </authorList>
    </citation>
    <scope>NUCLEOTIDE SEQUENCE [LARGE SCALE GENOMIC DNA]</scope>
    <source>
        <strain evidence="2 3">DS-56</strain>
    </source>
</reference>
<feature type="region of interest" description="Disordered" evidence="1">
    <location>
        <begin position="39"/>
        <end position="63"/>
    </location>
</feature>
<name>A0A1E5XVK7_9HYPH</name>